<evidence type="ECO:0000313" key="3">
    <source>
        <dbReference type="Proteomes" id="UP001438707"/>
    </source>
</evidence>
<sequence length="319" mass="35513">MLTLNACHSGRQRPTLWCESIRTLPGDRKGTRHLREHCRRQSGLEKTRPTSEARWCRASQGTVHTSNSRTGVTEVLVLFEVKSEIGQDAAEKLLDDIWSLQYMAPGVLCASAGAAEASASGLTHAVHFRFGSQKAATTFQASKAFKHAWTEAMQICNSTKRIQFQGHVGADLEDIFRRGPEWESGYELIMAMQEPQSFLESPERTASFEETLNQQCAQYALQAVTGTSFSVEDQAGRDLSIRSSDCSFRPRPSQPAHDAHLQPSATAQRIILMRFCQQEDLHMFRQNSAAQLMNNLGSPLVLSLAFAVQPAQKTQTRSR</sequence>
<dbReference type="PANTHER" id="PTHR33178">
    <property type="match status" value="1"/>
</dbReference>
<dbReference type="Proteomes" id="UP001438707">
    <property type="component" value="Unassembled WGS sequence"/>
</dbReference>
<organism evidence="2 3">
    <name type="scientific">Apatococcus lobatus</name>
    <dbReference type="NCBI Taxonomy" id="904363"/>
    <lineage>
        <taxon>Eukaryota</taxon>
        <taxon>Viridiplantae</taxon>
        <taxon>Chlorophyta</taxon>
        <taxon>core chlorophytes</taxon>
        <taxon>Trebouxiophyceae</taxon>
        <taxon>Chlorellales</taxon>
        <taxon>Chlorellaceae</taxon>
        <taxon>Apatococcus</taxon>
    </lineage>
</organism>
<keyword evidence="3" id="KW-1185">Reference proteome</keyword>
<feature type="domain" description="Stress-response A/B barrel" evidence="1">
    <location>
        <begin position="73"/>
        <end position="164"/>
    </location>
</feature>
<gene>
    <name evidence="2" type="ORF">WJX74_004314</name>
</gene>
<dbReference type="InterPro" id="IPR013097">
    <property type="entry name" value="Dabb"/>
</dbReference>
<protein>
    <recommendedName>
        <fullName evidence="1">Stress-response A/B barrel domain-containing protein</fullName>
    </recommendedName>
</protein>
<evidence type="ECO:0000259" key="1">
    <source>
        <dbReference type="PROSITE" id="PS51502"/>
    </source>
</evidence>
<dbReference type="AlphaFoldDB" id="A0AAW1R3E0"/>
<dbReference type="Gene3D" id="3.30.70.100">
    <property type="match status" value="1"/>
</dbReference>
<dbReference type="EMBL" id="JALJOS010000016">
    <property type="protein sequence ID" value="KAK9828224.1"/>
    <property type="molecule type" value="Genomic_DNA"/>
</dbReference>
<dbReference type="PANTHER" id="PTHR33178:SF10">
    <property type="entry name" value="STRESS-RESPONSE A_B BARREL DOMAIN-CONTAINING PROTEIN"/>
    <property type="match status" value="1"/>
</dbReference>
<reference evidence="2 3" key="1">
    <citation type="journal article" date="2024" name="Nat. Commun.">
        <title>Phylogenomics reveals the evolutionary origins of lichenization in chlorophyte algae.</title>
        <authorList>
            <person name="Puginier C."/>
            <person name="Libourel C."/>
            <person name="Otte J."/>
            <person name="Skaloud P."/>
            <person name="Haon M."/>
            <person name="Grisel S."/>
            <person name="Petersen M."/>
            <person name="Berrin J.G."/>
            <person name="Delaux P.M."/>
            <person name="Dal Grande F."/>
            <person name="Keller J."/>
        </authorList>
    </citation>
    <scope>NUCLEOTIDE SEQUENCE [LARGE SCALE GENOMIC DNA]</scope>
    <source>
        <strain evidence="2 3">SAG 2145</strain>
    </source>
</reference>
<dbReference type="PROSITE" id="PS51502">
    <property type="entry name" value="S_R_A_B_BARREL"/>
    <property type="match status" value="1"/>
</dbReference>
<dbReference type="InterPro" id="IPR044662">
    <property type="entry name" value="HS1/DABB1-like"/>
</dbReference>
<evidence type="ECO:0000313" key="2">
    <source>
        <dbReference type="EMBL" id="KAK9828224.1"/>
    </source>
</evidence>
<proteinExistence type="predicted"/>
<accession>A0AAW1R3E0</accession>
<comment type="caution">
    <text evidence="2">The sequence shown here is derived from an EMBL/GenBank/DDBJ whole genome shotgun (WGS) entry which is preliminary data.</text>
</comment>
<name>A0AAW1R3E0_9CHLO</name>